<feature type="compositionally biased region" description="Low complexity" evidence="1">
    <location>
        <begin position="44"/>
        <end position="66"/>
    </location>
</feature>
<dbReference type="Proteomes" id="UP000022910">
    <property type="component" value="Unassembled WGS sequence"/>
</dbReference>
<evidence type="ECO:0000313" key="2">
    <source>
        <dbReference type="EMBL" id="EXX60270.1"/>
    </source>
</evidence>
<dbReference type="HOGENOM" id="CLU_120121_0_0_1"/>
<sequence length="196" mass="21671">MAGAQDDNRQHFKKQQNRQDYNANAKRKNSFAGNNKNVHSNTLPPASGTVTTSPTTPTSTSSNHTSFAGSGPALPSMKSAPDHVPVNNFNAQEVSNYLNNTWKENFERVHDNNLPEAEKPELYRSEKAWGGGHVWGQKGHLMANGKDFFAELRKTSPTQASNAQPATANIKRTSNQRRTKFFGKNNRNNGMLSSQN</sequence>
<comment type="caution">
    <text evidence="2">The sequence shown here is derived from an EMBL/GenBank/DDBJ whole genome shotgun (WGS) entry which is preliminary data.</text>
</comment>
<dbReference type="STRING" id="1432141.A0A015J0P3"/>
<feature type="compositionally biased region" description="Polar residues" evidence="1">
    <location>
        <begin position="31"/>
        <end position="43"/>
    </location>
</feature>
<feature type="compositionally biased region" description="Polar residues" evidence="1">
    <location>
        <begin position="156"/>
        <end position="173"/>
    </location>
</feature>
<organism evidence="2 3">
    <name type="scientific">Rhizophagus irregularis (strain DAOM 197198w)</name>
    <name type="common">Glomus intraradices</name>
    <dbReference type="NCBI Taxonomy" id="1432141"/>
    <lineage>
        <taxon>Eukaryota</taxon>
        <taxon>Fungi</taxon>
        <taxon>Fungi incertae sedis</taxon>
        <taxon>Mucoromycota</taxon>
        <taxon>Glomeromycotina</taxon>
        <taxon>Glomeromycetes</taxon>
        <taxon>Glomerales</taxon>
        <taxon>Glomeraceae</taxon>
        <taxon>Rhizophagus</taxon>
    </lineage>
</organism>
<proteinExistence type="predicted"/>
<protein>
    <submittedName>
        <fullName evidence="2">Uncharacterized protein</fullName>
    </submittedName>
</protein>
<accession>A0A015J0P3</accession>
<evidence type="ECO:0000313" key="3">
    <source>
        <dbReference type="Proteomes" id="UP000022910"/>
    </source>
</evidence>
<evidence type="ECO:0000256" key="1">
    <source>
        <dbReference type="SAM" id="MobiDB-lite"/>
    </source>
</evidence>
<reference evidence="2 3" key="1">
    <citation type="submission" date="2014-02" db="EMBL/GenBank/DDBJ databases">
        <title>Single nucleus genome sequencing reveals high similarity among nuclei of an endomycorrhizal fungus.</title>
        <authorList>
            <person name="Lin K."/>
            <person name="Geurts R."/>
            <person name="Zhang Z."/>
            <person name="Limpens E."/>
            <person name="Saunders D.G."/>
            <person name="Mu D."/>
            <person name="Pang E."/>
            <person name="Cao H."/>
            <person name="Cha H."/>
            <person name="Lin T."/>
            <person name="Zhou Q."/>
            <person name="Shang Y."/>
            <person name="Li Y."/>
            <person name="Ivanov S."/>
            <person name="Sharma T."/>
            <person name="Velzen R.V."/>
            <person name="Ruijter N.D."/>
            <person name="Aanen D.K."/>
            <person name="Win J."/>
            <person name="Kamoun S."/>
            <person name="Bisseling T."/>
            <person name="Huang S."/>
        </authorList>
    </citation>
    <scope>NUCLEOTIDE SEQUENCE [LARGE SCALE GENOMIC DNA]</scope>
    <source>
        <strain evidence="3">DAOM197198w</strain>
    </source>
</reference>
<dbReference type="OrthoDB" id="5598843at2759"/>
<dbReference type="EMBL" id="JEMT01025974">
    <property type="protein sequence ID" value="EXX60270.1"/>
    <property type="molecule type" value="Genomic_DNA"/>
</dbReference>
<dbReference type="AlphaFoldDB" id="A0A015J0P3"/>
<feature type="compositionally biased region" description="Polar residues" evidence="1">
    <location>
        <begin position="185"/>
        <end position="196"/>
    </location>
</feature>
<feature type="region of interest" description="Disordered" evidence="1">
    <location>
        <begin position="156"/>
        <end position="196"/>
    </location>
</feature>
<name>A0A015J0P3_RHIIW</name>
<feature type="region of interest" description="Disordered" evidence="1">
    <location>
        <begin position="1"/>
        <end position="83"/>
    </location>
</feature>
<gene>
    <name evidence="2" type="ORF">RirG_181430</name>
</gene>
<keyword evidence="3" id="KW-1185">Reference proteome</keyword>
<feature type="compositionally biased region" description="Basic and acidic residues" evidence="1">
    <location>
        <begin position="1"/>
        <end position="10"/>
    </location>
</feature>